<protein>
    <submittedName>
        <fullName evidence="1">Uncharacterized protein</fullName>
    </submittedName>
</protein>
<comment type="caution">
    <text evidence="1">The sequence shown here is derived from an EMBL/GenBank/DDBJ whole genome shotgun (WGS) entry which is preliminary data.</text>
</comment>
<dbReference type="EMBL" id="AVOT02000100">
    <property type="protein sequence ID" value="MBW0461072.1"/>
    <property type="molecule type" value="Genomic_DNA"/>
</dbReference>
<organism evidence="1 2">
    <name type="scientific">Austropuccinia psidii MF-1</name>
    <dbReference type="NCBI Taxonomy" id="1389203"/>
    <lineage>
        <taxon>Eukaryota</taxon>
        <taxon>Fungi</taxon>
        <taxon>Dikarya</taxon>
        <taxon>Basidiomycota</taxon>
        <taxon>Pucciniomycotina</taxon>
        <taxon>Pucciniomycetes</taxon>
        <taxon>Pucciniales</taxon>
        <taxon>Sphaerophragmiaceae</taxon>
        <taxon>Austropuccinia</taxon>
    </lineage>
</organism>
<evidence type="ECO:0000313" key="2">
    <source>
        <dbReference type="Proteomes" id="UP000765509"/>
    </source>
</evidence>
<proteinExistence type="predicted"/>
<accession>A0A9Q3B9J9</accession>
<name>A0A9Q3B9J9_9BASI</name>
<reference evidence="1" key="1">
    <citation type="submission" date="2021-03" db="EMBL/GenBank/DDBJ databases">
        <title>Draft genome sequence of rust myrtle Austropuccinia psidii MF-1, a brazilian biotype.</title>
        <authorList>
            <person name="Quecine M.C."/>
            <person name="Pachon D.M.R."/>
            <person name="Bonatelli M.L."/>
            <person name="Correr F.H."/>
            <person name="Franceschini L.M."/>
            <person name="Leite T.F."/>
            <person name="Margarido G.R.A."/>
            <person name="Almeida C.A."/>
            <person name="Ferrarezi J.A."/>
            <person name="Labate C.A."/>
        </authorList>
    </citation>
    <scope>NUCLEOTIDE SEQUENCE</scope>
    <source>
        <strain evidence="1">MF-1</strain>
    </source>
</reference>
<gene>
    <name evidence="1" type="ORF">O181_000787</name>
</gene>
<dbReference type="Proteomes" id="UP000765509">
    <property type="component" value="Unassembled WGS sequence"/>
</dbReference>
<sequence length="99" mass="11722">MPDSIINTKLFKKCREELENSIKLRCVEPFSTEDYINAMEDIITRTRTVKSWTRRPMVSKIFTNTSREDRRPEIPVSKFHKCRRNSKLANTCTKKAKIN</sequence>
<dbReference type="AlphaFoldDB" id="A0A9Q3B9J9"/>
<evidence type="ECO:0000313" key="1">
    <source>
        <dbReference type="EMBL" id="MBW0461072.1"/>
    </source>
</evidence>
<keyword evidence="2" id="KW-1185">Reference proteome</keyword>